<feature type="compositionally biased region" description="Basic and acidic residues" evidence="1">
    <location>
        <begin position="52"/>
        <end position="65"/>
    </location>
</feature>
<protein>
    <recommendedName>
        <fullName evidence="4">DUF1684 domain-containing protein</fullName>
    </recommendedName>
</protein>
<feature type="region of interest" description="Disordered" evidence="1">
    <location>
        <begin position="1"/>
        <end position="65"/>
    </location>
</feature>
<evidence type="ECO:0008006" key="4">
    <source>
        <dbReference type="Google" id="ProtNLM"/>
    </source>
</evidence>
<gene>
    <name evidence="2" type="ORF">PSRA_0714</name>
</gene>
<dbReference type="Pfam" id="PF07920">
    <property type="entry name" value="DUF1684"/>
    <property type="match status" value="1"/>
</dbReference>
<sequence length="353" mass="38524">MEAFQDSGQPDDHLSSGVAHGNDAAPSPTSDTADASSSTEARTASLFAAVAGRHDGSHSRKGAAERKASAASVAFSSAEPADSFEQSWYVWHAAHIDALASPHGYLSPVALTWLSSGDSAEVPLFPGTWHAQDDTIVYEPDAHHLVMNAGRTVARPMSFTARNKGENDLADFDYGDLRVEVRSLPGAFIGGAPRFWLRLKNPHSITRRRFFGVPHYRPNPDWVLPAHFTPCDKARVTRQESVEPSVFQLLPVIGTVDFEYRGAGYSLEVVDDHGTPTVFFADATSGHETYGNGRILEFGQAAACAIDRIDFNRAYNFPCAFTPYCTCPVPRRENRLPFHVTAGERTPFEAQEA</sequence>
<evidence type="ECO:0000313" key="2">
    <source>
        <dbReference type="EMBL" id="OZG52164.1"/>
    </source>
</evidence>
<dbReference type="OrthoDB" id="5493262at2"/>
<keyword evidence="3" id="KW-1185">Reference proteome</keyword>
<dbReference type="Proteomes" id="UP000216725">
    <property type="component" value="Unassembled WGS sequence"/>
</dbReference>
<proteinExistence type="predicted"/>
<dbReference type="InterPro" id="IPR012467">
    <property type="entry name" value="DUF1684"/>
</dbReference>
<dbReference type="AlphaFoldDB" id="A0A261EZ77"/>
<organism evidence="2 3">
    <name type="scientific">Pseudoscardovia radai</name>
    <dbReference type="NCBI Taxonomy" id="987066"/>
    <lineage>
        <taxon>Bacteria</taxon>
        <taxon>Bacillati</taxon>
        <taxon>Actinomycetota</taxon>
        <taxon>Actinomycetes</taxon>
        <taxon>Bifidobacteriales</taxon>
        <taxon>Bifidobacteriaceae</taxon>
        <taxon>Pseudoscardovia</taxon>
    </lineage>
</organism>
<evidence type="ECO:0000313" key="3">
    <source>
        <dbReference type="Proteomes" id="UP000216725"/>
    </source>
</evidence>
<dbReference type="PANTHER" id="PTHR41913:SF1">
    <property type="entry name" value="DUF1684 DOMAIN-CONTAINING PROTEIN"/>
    <property type="match status" value="1"/>
</dbReference>
<dbReference type="PANTHER" id="PTHR41913">
    <property type="entry name" value="DUF1684 DOMAIN-CONTAINING PROTEIN"/>
    <property type="match status" value="1"/>
</dbReference>
<accession>A0A261EZ77</accession>
<name>A0A261EZ77_9BIFI</name>
<reference evidence="2 3" key="1">
    <citation type="journal article" date="2017" name="BMC Genomics">
        <title>Comparative genomic and phylogenomic analyses of the Bifidobacteriaceae family.</title>
        <authorList>
            <person name="Lugli G.A."/>
            <person name="Milani C."/>
            <person name="Turroni F."/>
            <person name="Duranti S."/>
            <person name="Mancabelli L."/>
            <person name="Mangifesta M."/>
            <person name="Ferrario C."/>
            <person name="Modesto M."/>
            <person name="Mattarelli P."/>
            <person name="Jiri K."/>
            <person name="van Sinderen D."/>
            <person name="Ventura M."/>
        </authorList>
    </citation>
    <scope>NUCLEOTIDE SEQUENCE [LARGE SCALE GENOMIC DNA]</scope>
    <source>
        <strain evidence="2 3">DSM 24742</strain>
    </source>
</reference>
<comment type="caution">
    <text evidence="2">The sequence shown here is derived from an EMBL/GenBank/DDBJ whole genome shotgun (WGS) entry which is preliminary data.</text>
</comment>
<evidence type="ECO:0000256" key="1">
    <source>
        <dbReference type="SAM" id="MobiDB-lite"/>
    </source>
</evidence>
<dbReference type="EMBL" id="MWWR01000005">
    <property type="protein sequence ID" value="OZG52164.1"/>
    <property type="molecule type" value="Genomic_DNA"/>
</dbReference>
<feature type="compositionally biased region" description="Low complexity" evidence="1">
    <location>
        <begin position="23"/>
        <end position="45"/>
    </location>
</feature>
<dbReference type="RefSeq" id="WP_158216309.1">
    <property type="nucleotide sequence ID" value="NZ_MWWR01000005.1"/>
</dbReference>